<protein>
    <submittedName>
        <fullName evidence="2">Uncharacterized protein</fullName>
    </submittedName>
</protein>
<evidence type="ECO:0000313" key="2">
    <source>
        <dbReference type="EMBL" id="KAF5387446.1"/>
    </source>
</evidence>
<evidence type="ECO:0000256" key="1">
    <source>
        <dbReference type="SAM" id="MobiDB-lite"/>
    </source>
</evidence>
<gene>
    <name evidence="2" type="ORF">D9757_007807</name>
</gene>
<feature type="region of interest" description="Disordered" evidence="1">
    <location>
        <begin position="49"/>
        <end position="83"/>
    </location>
</feature>
<keyword evidence="3" id="KW-1185">Reference proteome</keyword>
<dbReference type="Proteomes" id="UP000518752">
    <property type="component" value="Unassembled WGS sequence"/>
</dbReference>
<dbReference type="EMBL" id="JAACJN010000032">
    <property type="protein sequence ID" value="KAF5387446.1"/>
    <property type="molecule type" value="Genomic_DNA"/>
</dbReference>
<name>A0A8H5HQM0_9AGAR</name>
<feature type="compositionally biased region" description="Pro residues" evidence="1">
    <location>
        <begin position="126"/>
        <end position="137"/>
    </location>
</feature>
<sequence>MSDSESYGPPSDPASVKKLIIEMAGYAQSLVDENVDLRRRLLGYERRELEQGQQLSQSQSQSRLQSSYMETSADGDGDSISTPRLSNMLMIHTAAGETLPLTSSISSTSSSGVVTVPLNPSSSSSPLPPPPPPPPPTTTTTTTTIGTLNTTTTTVQVPPGSYLDIDFHAIDGLSEHMQNLKIDNHNKSGSASATQDRFFGGSSSVTLLKTAIDLKHELSRGAGDDDEDDPSSPSIIPESGSGSNSANHGFLPSERHLVTSGRTTNGAYGNGNKPFQRRPEFWAIHPWQLTPTHTQPLLFPPQDLLDSLVSLYFSNYQYILPDSTWTVIFEIGKGG</sequence>
<proteinExistence type="predicted"/>
<dbReference type="OrthoDB" id="4456959at2759"/>
<feature type="compositionally biased region" description="Low complexity" evidence="1">
    <location>
        <begin position="102"/>
        <end position="125"/>
    </location>
</feature>
<accession>A0A8H5HQM0</accession>
<reference evidence="2 3" key="1">
    <citation type="journal article" date="2020" name="ISME J.">
        <title>Uncovering the hidden diversity of litter-decomposition mechanisms in mushroom-forming fungi.</title>
        <authorList>
            <person name="Floudas D."/>
            <person name="Bentzer J."/>
            <person name="Ahren D."/>
            <person name="Johansson T."/>
            <person name="Persson P."/>
            <person name="Tunlid A."/>
        </authorList>
    </citation>
    <scope>NUCLEOTIDE SEQUENCE [LARGE SCALE GENOMIC DNA]</scope>
    <source>
        <strain evidence="2 3">CBS 406.79</strain>
    </source>
</reference>
<feature type="region of interest" description="Disordered" evidence="1">
    <location>
        <begin position="102"/>
        <end position="145"/>
    </location>
</feature>
<dbReference type="AlphaFoldDB" id="A0A8H5HQM0"/>
<comment type="caution">
    <text evidence="2">The sequence shown here is derived from an EMBL/GenBank/DDBJ whole genome shotgun (WGS) entry which is preliminary data.</text>
</comment>
<evidence type="ECO:0000313" key="3">
    <source>
        <dbReference type="Proteomes" id="UP000518752"/>
    </source>
</evidence>
<feature type="compositionally biased region" description="Low complexity" evidence="1">
    <location>
        <begin position="51"/>
        <end position="67"/>
    </location>
</feature>
<feature type="compositionally biased region" description="Low complexity" evidence="1">
    <location>
        <begin position="231"/>
        <end position="243"/>
    </location>
</feature>
<feature type="region of interest" description="Disordered" evidence="1">
    <location>
        <begin position="219"/>
        <end position="251"/>
    </location>
</feature>
<organism evidence="2 3">
    <name type="scientific">Collybiopsis confluens</name>
    <dbReference type="NCBI Taxonomy" id="2823264"/>
    <lineage>
        <taxon>Eukaryota</taxon>
        <taxon>Fungi</taxon>
        <taxon>Dikarya</taxon>
        <taxon>Basidiomycota</taxon>
        <taxon>Agaricomycotina</taxon>
        <taxon>Agaricomycetes</taxon>
        <taxon>Agaricomycetidae</taxon>
        <taxon>Agaricales</taxon>
        <taxon>Marasmiineae</taxon>
        <taxon>Omphalotaceae</taxon>
        <taxon>Collybiopsis</taxon>
    </lineage>
</organism>